<evidence type="ECO:0000256" key="2">
    <source>
        <dbReference type="ARBA" id="ARBA00005676"/>
    </source>
</evidence>
<protein>
    <recommendedName>
        <fullName evidence="12">RNA polymerase II subunit B1 CTD phosphatase RPAP2 homolog</fullName>
        <ecNumber evidence="12">3.1.3.16</ecNumber>
    </recommendedName>
</protein>
<dbReference type="OrthoDB" id="2590500at2759"/>
<keyword evidence="4 12" id="KW-0863">Zinc-finger</keyword>
<dbReference type="EMBL" id="ML995808">
    <property type="protein sequence ID" value="KAF2774261.1"/>
    <property type="molecule type" value="Genomic_DNA"/>
</dbReference>
<evidence type="ECO:0000256" key="8">
    <source>
        <dbReference type="ARBA" id="ARBA00023242"/>
    </source>
</evidence>
<comment type="function">
    <text evidence="12">Putative RNA polymerase II subunit B1 C-terminal domain (CTD) phosphatase involved in RNA polymerase II transcription regulation.</text>
</comment>
<feature type="compositionally biased region" description="Acidic residues" evidence="13">
    <location>
        <begin position="262"/>
        <end position="272"/>
    </location>
</feature>
<name>A0A6G1LMU1_9PEZI</name>
<dbReference type="GO" id="GO:0005634">
    <property type="term" value="C:nucleus"/>
    <property type="evidence" value="ECO:0007669"/>
    <property type="project" value="UniProtKB-SubCell"/>
</dbReference>
<evidence type="ECO:0000256" key="9">
    <source>
        <dbReference type="ARBA" id="ARBA00047761"/>
    </source>
</evidence>
<comment type="similarity">
    <text evidence="2 11 12">Belongs to the RPAP2 family.</text>
</comment>
<keyword evidence="6 12" id="KW-0862">Zinc</keyword>
<feature type="domain" description="RTR1-type" evidence="14">
    <location>
        <begin position="81"/>
        <end position="158"/>
    </location>
</feature>
<keyword evidence="16" id="KW-1185">Reference proteome</keyword>
<dbReference type="InterPro" id="IPR039693">
    <property type="entry name" value="Rtr1/RPAP2"/>
</dbReference>
<reference evidence="15" key="1">
    <citation type="journal article" date="2020" name="Stud. Mycol.">
        <title>101 Dothideomycetes genomes: a test case for predicting lifestyles and emergence of pathogens.</title>
        <authorList>
            <person name="Haridas S."/>
            <person name="Albert R."/>
            <person name="Binder M."/>
            <person name="Bloem J."/>
            <person name="Labutti K."/>
            <person name="Salamov A."/>
            <person name="Andreopoulos B."/>
            <person name="Baker S."/>
            <person name="Barry K."/>
            <person name="Bills G."/>
            <person name="Bluhm B."/>
            <person name="Cannon C."/>
            <person name="Castanera R."/>
            <person name="Culley D."/>
            <person name="Daum C."/>
            <person name="Ezra D."/>
            <person name="Gonzalez J."/>
            <person name="Henrissat B."/>
            <person name="Kuo A."/>
            <person name="Liang C."/>
            <person name="Lipzen A."/>
            <person name="Lutzoni F."/>
            <person name="Magnuson J."/>
            <person name="Mondo S."/>
            <person name="Nolan M."/>
            <person name="Ohm R."/>
            <person name="Pangilinan J."/>
            <person name="Park H.-J."/>
            <person name="Ramirez L."/>
            <person name="Alfaro M."/>
            <person name="Sun H."/>
            <person name="Tritt A."/>
            <person name="Yoshinaga Y."/>
            <person name="Zwiers L.-H."/>
            <person name="Turgeon B."/>
            <person name="Goodwin S."/>
            <person name="Spatafora J."/>
            <person name="Crous P."/>
            <person name="Grigoriev I."/>
        </authorList>
    </citation>
    <scope>NUCLEOTIDE SEQUENCE</scope>
    <source>
        <strain evidence="15">CBS 116005</strain>
    </source>
</reference>
<evidence type="ECO:0000256" key="4">
    <source>
        <dbReference type="ARBA" id="ARBA00022771"/>
    </source>
</evidence>
<keyword evidence="8 12" id="KW-0539">Nucleus</keyword>
<sequence length="272" mass="29783">MATKFPARSILKQPPSAEKDEVKAKIEKDRKNLTLALQHAHLFQHQKDVKAQILASIQQLVDLPATASPSPSPAEAKRFTTLVATFQPGDVDDLIEERNADGKCGYVLCGHAPRSATLGASAAWKVGEKGLCFCSKKCTERLYFVKTQLSSTPAWERLPGQQAPIVLNDDDDDRDESAFLTASEYAQNVRRVQQELALERNEKGGGGVGSRVKAGTVMVERVVEKRRTEFRPLSSVQGARVSSTAIEGYEPKTRQGGKTENGGEEDDDDEND</sequence>
<dbReference type="Gene3D" id="1.25.40.820">
    <property type="match status" value="1"/>
</dbReference>
<evidence type="ECO:0000256" key="6">
    <source>
        <dbReference type="ARBA" id="ARBA00022833"/>
    </source>
</evidence>
<gene>
    <name evidence="15" type="ORF">EJ03DRAFT_322855</name>
</gene>
<dbReference type="GO" id="GO:0008270">
    <property type="term" value="F:zinc ion binding"/>
    <property type="evidence" value="ECO:0007669"/>
    <property type="project" value="UniProtKB-KW"/>
</dbReference>
<evidence type="ECO:0000313" key="16">
    <source>
        <dbReference type="Proteomes" id="UP000799436"/>
    </source>
</evidence>
<evidence type="ECO:0000256" key="13">
    <source>
        <dbReference type="SAM" id="MobiDB-lite"/>
    </source>
</evidence>
<comment type="subcellular location">
    <subcellularLocation>
        <location evidence="1 12">Nucleus</location>
    </subcellularLocation>
</comment>
<evidence type="ECO:0000256" key="1">
    <source>
        <dbReference type="ARBA" id="ARBA00004123"/>
    </source>
</evidence>
<evidence type="ECO:0000256" key="11">
    <source>
        <dbReference type="PROSITE-ProRule" id="PRU00812"/>
    </source>
</evidence>
<feature type="compositionally biased region" description="Polar residues" evidence="13">
    <location>
        <begin position="234"/>
        <end position="245"/>
    </location>
</feature>
<evidence type="ECO:0000259" key="14">
    <source>
        <dbReference type="PROSITE" id="PS51479"/>
    </source>
</evidence>
<dbReference type="EC" id="3.1.3.16" evidence="12"/>
<keyword evidence="5 12" id="KW-0378">Hydrolase</keyword>
<keyword evidence="7 12" id="KW-0904">Protein phosphatase</keyword>
<keyword evidence="3 12" id="KW-0479">Metal-binding</keyword>
<proteinExistence type="inferred from homology"/>
<dbReference type="Pfam" id="PF04181">
    <property type="entry name" value="RPAP2_Rtr1"/>
    <property type="match status" value="1"/>
</dbReference>
<evidence type="ECO:0000256" key="7">
    <source>
        <dbReference type="ARBA" id="ARBA00022912"/>
    </source>
</evidence>
<dbReference type="GO" id="GO:0005737">
    <property type="term" value="C:cytoplasm"/>
    <property type="evidence" value="ECO:0007669"/>
    <property type="project" value="TreeGrafter"/>
</dbReference>
<dbReference type="PROSITE" id="PS51479">
    <property type="entry name" value="ZF_RTR1"/>
    <property type="match status" value="1"/>
</dbReference>
<dbReference type="InterPro" id="IPR007308">
    <property type="entry name" value="Rtr1/RPAP2_dom"/>
</dbReference>
<dbReference type="InterPro" id="IPR038534">
    <property type="entry name" value="Rtr1/RPAP2_sf"/>
</dbReference>
<evidence type="ECO:0000313" key="15">
    <source>
        <dbReference type="EMBL" id="KAF2774261.1"/>
    </source>
</evidence>
<evidence type="ECO:0000256" key="12">
    <source>
        <dbReference type="RuleBase" id="RU367080"/>
    </source>
</evidence>
<dbReference type="PANTHER" id="PTHR14732:SF0">
    <property type="entry name" value="RNA POLYMERASE II SUBUNIT B1 CTD PHOSPHATASE RPAP2-RELATED"/>
    <property type="match status" value="1"/>
</dbReference>
<feature type="region of interest" description="Disordered" evidence="13">
    <location>
        <begin position="1"/>
        <end position="23"/>
    </location>
</feature>
<feature type="region of interest" description="Disordered" evidence="13">
    <location>
        <begin position="229"/>
        <end position="272"/>
    </location>
</feature>
<comment type="catalytic activity">
    <reaction evidence="9 12">
        <text>O-phospho-L-seryl-[protein] + H2O = L-seryl-[protein] + phosphate</text>
        <dbReference type="Rhea" id="RHEA:20629"/>
        <dbReference type="Rhea" id="RHEA-COMP:9863"/>
        <dbReference type="Rhea" id="RHEA-COMP:11604"/>
        <dbReference type="ChEBI" id="CHEBI:15377"/>
        <dbReference type="ChEBI" id="CHEBI:29999"/>
        <dbReference type="ChEBI" id="CHEBI:43474"/>
        <dbReference type="ChEBI" id="CHEBI:83421"/>
        <dbReference type="EC" id="3.1.3.16"/>
    </reaction>
</comment>
<dbReference type="PANTHER" id="PTHR14732">
    <property type="entry name" value="RNA POLYMERASE II SUBUNIT B1 CTD PHOSPHATASE RPAP2-RELATED"/>
    <property type="match status" value="1"/>
</dbReference>
<evidence type="ECO:0000256" key="5">
    <source>
        <dbReference type="ARBA" id="ARBA00022801"/>
    </source>
</evidence>
<evidence type="ECO:0000256" key="10">
    <source>
        <dbReference type="ARBA" id="ARBA00048336"/>
    </source>
</evidence>
<evidence type="ECO:0000256" key="3">
    <source>
        <dbReference type="ARBA" id="ARBA00022723"/>
    </source>
</evidence>
<dbReference type="GO" id="GO:0043175">
    <property type="term" value="F:RNA polymerase core enzyme binding"/>
    <property type="evidence" value="ECO:0007669"/>
    <property type="project" value="UniProtKB-UniRule"/>
</dbReference>
<dbReference type="GO" id="GO:0008420">
    <property type="term" value="F:RNA polymerase II CTD heptapeptide repeat phosphatase activity"/>
    <property type="evidence" value="ECO:0007669"/>
    <property type="project" value="UniProtKB-UniRule"/>
</dbReference>
<comment type="catalytic activity">
    <reaction evidence="10 12">
        <text>O-phospho-L-threonyl-[protein] + H2O = L-threonyl-[protein] + phosphate</text>
        <dbReference type="Rhea" id="RHEA:47004"/>
        <dbReference type="Rhea" id="RHEA-COMP:11060"/>
        <dbReference type="Rhea" id="RHEA-COMP:11605"/>
        <dbReference type="ChEBI" id="CHEBI:15377"/>
        <dbReference type="ChEBI" id="CHEBI:30013"/>
        <dbReference type="ChEBI" id="CHEBI:43474"/>
        <dbReference type="ChEBI" id="CHEBI:61977"/>
        <dbReference type="EC" id="3.1.3.16"/>
    </reaction>
</comment>
<accession>A0A6G1LMU1</accession>
<dbReference type="Proteomes" id="UP000799436">
    <property type="component" value="Unassembled WGS sequence"/>
</dbReference>
<organism evidence="15 16">
    <name type="scientific">Teratosphaeria nubilosa</name>
    <dbReference type="NCBI Taxonomy" id="161662"/>
    <lineage>
        <taxon>Eukaryota</taxon>
        <taxon>Fungi</taxon>
        <taxon>Dikarya</taxon>
        <taxon>Ascomycota</taxon>
        <taxon>Pezizomycotina</taxon>
        <taxon>Dothideomycetes</taxon>
        <taxon>Dothideomycetidae</taxon>
        <taxon>Mycosphaerellales</taxon>
        <taxon>Teratosphaeriaceae</taxon>
        <taxon>Teratosphaeria</taxon>
    </lineage>
</organism>
<dbReference type="AlphaFoldDB" id="A0A6G1LMU1"/>